<sequence>MAKGFFKDRQVVLLCPLMNCSTTQLPYSNTGYFSKVVIDYLNGSPELRPFYEHLPNIEGIKAAIGQRQQFIQERKLLVEGLQEQYKSLSPAEKVQRNIQSLLLDNTFTITTAHQPAIFTGHLYFIYKIVHTIRLADQLKKELPEYNFVPVFWMGSEDADLDELGNIWLSGDKLVWNTRQTGAVGRMNTKGLDQMIHRISGELSVLPHGEELIKMIREAYLNSPDIQTATFKLIHELFAEYGLVTIIPDTALLKRLMVSVFEDDLYHQTPGTIVEKTIAKLGEHYKVQANPRAINLFYLKDGIRELIEWKNDHYEVRNTQLRFTKAELAVELNEHPDRFSPNVILRGLYQETLLPNIAFIGGGGETSYWLELKDLFHHYKVPYPVLVVRNSFLMVEKKWEEKIERMGLQISDFFQGEQQLLTSLVTRQANGHLKLAQELEATSQLYEAIRVKASQVDETLVAHIEALKARTVKPLQELEKKMLRAEKRKYEAEQQQIQQIRQALFPTGGLQERVENFMPYYAKWGRQFIDCIYKSSLSLEQEFVIIKES</sequence>
<name>A0A4V2F246_9BACT</name>
<evidence type="ECO:0000259" key="4">
    <source>
        <dbReference type="Pfam" id="PF24850"/>
    </source>
</evidence>
<evidence type="ECO:0000259" key="3">
    <source>
        <dbReference type="Pfam" id="PF10079"/>
    </source>
</evidence>
<feature type="domain" description="Bacillithiol biosynthesis BshC N-terminal Rossmann-like" evidence="3">
    <location>
        <begin position="22"/>
        <end position="389"/>
    </location>
</feature>
<dbReference type="InterPro" id="IPR055398">
    <property type="entry name" value="Rossmann-like_BshC"/>
</dbReference>
<dbReference type="InterPro" id="IPR055399">
    <property type="entry name" value="CC_BshC"/>
</dbReference>
<dbReference type="Proteomes" id="UP000293874">
    <property type="component" value="Unassembled WGS sequence"/>
</dbReference>
<dbReference type="HAMAP" id="MF_01867">
    <property type="entry name" value="BshC"/>
    <property type="match status" value="1"/>
</dbReference>
<feature type="coiled-coil region" evidence="2">
    <location>
        <begin position="474"/>
        <end position="502"/>
    </location>
</feature>
<dbReference type="NCBIfam" id="TIGR03998">
    <property type="entry name" value="thiol_BshC"/>
    <property type="match status" value="1"/>
</dbReference>
<evidence type="ECO:0000313" key="5">
    <source>
        <dbReference type="EMBL" id="RZS76007.1"/>
    </source>
</evidence>
<organism evidence="5 6">
    <name type="scientific">Pseudobacter ginsenosidimutans</name>
    <dbReference type="NCBI Taxonomy" id="661488"/>
    <lineage>
        <taxon>Bacteria</taxon>
        <taxon>Pseudomonadati</taxon>
        <taxon>Bacteroidota</taxon>
        <taxon>Chitinophagia</taxon>
        <taxon>Chitinophagales</taxon>
        <taxon>Chitinophagaceae</taxon>
        <taxon>Pseudobacter</taxon>
    </lineage>
</organism>
<dbReference type="InterPro" id="IPR011199">
    <property type="entry name" value="Bacillithiol_biosynth_BshC"/>
</dbReference>
<evidence type="ECO:0000256" key="1">
    <source>
        <dbReference type="ARBA" id="ARBA00022598"/>
    </source>
</evidence>
<protein>
    <recommendedName>
        <fullName evidence="2">Putative cysteine ligase BshC</fullName>
        <ecNumber evidence="2">6.-.-.-</ecNumber>
    </recommendedName>
</protein>
<comment type="caution">
    <text evidence="5">The sequence shown here is derived from an EMBL/GenBank/DDBJ whole genome shotgun (WGS) entry which is preliminary data.</text>
</comment>
<evidence type="ECO:0000256" key="2">
    <source>
        <dbReference type="HAMAP-Rule" id="MF_01867"/>
    </source>
</evidence>
<feature type="domain" description="Bacillithiol biosynthesis BshC C-terminal coiled-coil" evidence="4">
    <location>
        <begin position="391"/>
        <end position="546"/>
    </location>
</feature>
<dbReference type="EC" id="6.-.-.-" evidence="2"/>
<reference evidence="5 6" key="1">
    <citation type="submission" date="2019-02" db="EMBL/GenBank/DDBJ databases">
        <title>Genomic Encyclopedia of Type Strains, Phase IV (KMG-IV): sequencing the most valuable type-strain genomes for metagenomic binning, comparative biology and taxonomic classification.</title>
        <authorList>
            <person name="Goeker M."/>
        </authorList>
    </citation>
    <scope>NUCLEOTIDE SEQUENCE [LARGE SCALE GENOMIC DNA]</scope>
    <source>
        <strain evidence="5 6">DSM 18116</strain>
    </source>
</reference>
<dbReference type="Pfam" id="PF24850">
    <property type="entry name" value="CC_BshC"/>
    <property type="match status" value="1"/>
</dbReference>
<dbReference type="Pfam" id="PF10079">
    <property type="entry name" value="Rossmann-like_BshC"/>
    <property type="match status" value="1"/>
</dbReference>
<dbReference type="EMBL" id="SGXA01000001">
    <property type="protein sequence ID" value="RZS76007.1"/>
    <property type="molecule type" value="Genomic_DNA"/>
</dbReference>
<gene>
    <name evidence="2" type="primary">bshC</name>
    <name evidence="5" type="ORF">EV199_1883</name>
</gene>
<accession>A0A4V2F246</accession>
<keyword evidence="2" id="KW-0175">Coiled coil</keyword>
<dbReference type="GO" id="GO:0016874">
    <property type="term" value="F:ligase activity"/>
    <property type="evidence" value="ECO:0007669"/>
    <property type="project" value="UniProtKB-UniRule"/>
</dbReference>
<proteinExistence type="inferred from homology"/>
<comment type="similarity">
    <text evidence="2">Belongs to the BshC family.</text>
</comment>
<evidence type="ECO:0000313" key="6">
    <source>
        <dbReference type="Proteomes" id="UP000293874"/>
    </source>
</evidence>
<keyword evidence="1 2" id="KW-0436">Ligase</keyword>
<dbReference type="AlphaFoldDB" id="A0A4V2F246"/>
<keyword evidence="6" id="KW-1185">Reference proteome</keyword>
<dbReference type="PIRSF" id="PIRSF012535">
    <property type="entry name" value="UCP012535"/>
    <property type="match status" value="1"/>
</dbReference>